<dbReference type="Proteomes" id="UP000824596">
    <property type="component" value="Unassembled WGS sequence"/>
</dbReference>
<dbReference type="GeneID" id="68358327"/>
<evidence type="ECO:0000313" key="3">
    <source>
        <dbReference type="Proteomes" id="UP000824596"/>
    </source>
</evidence>
<dbReference type="AlphaFoldDB" id="A0A9P8SE86"/>
<gene>
    <name evidence="2" type="ORF">HRG_09198</name>
</gene>
<evidence type="ECO:0000313" key="2">
    <source>
        <dbReference type="EMBL" id="KAH0959416.1"/>
    </source>
</evidence>
<name>A0A9P8SE86_9HYPO</name>
<keyword evidence="1" id="KW-1133">Transmembrane helix</keyword>
<feature type="transmembrane region" description="Helical" evidence="1">
    <location>
        <begin position="58"/>
        <end position="82"/>
    </location>
</feature>
<reference evidence="2" key="1">
    <citation type="submission" date="2021-09" db="EMBL/GenBank/DDBJ databases">
        <title>A high-quality genome of the endoparasitic fungus Hirsutella rhossiliensis with a comparison of Hirsutella genomes reveals transposable elements contributing to genome size variation.</title>
        <authorList>
            <person name="Lin R."/>
            <person name="Jiao Y."/>
            <person name="Sun X."/>
            <person name="Ling J."/>
            <person name="Xie B."/>
            <person name="Cheng X."/>
        </authorList>
    </citation>
    <scope>NUCLEOTIDE SEQUENCE</scope>
    <source>
        <strain evidence="2">HR02</strain>
    </source>
</reference>
<feature type="transmembrane region" description="Helical" evidence="1">
    <location>
        <begin position="94"/>
        <end position="111"/>
    </location>
</feature>
<comment type="caution">
    <text evidence="2">The sequence shown here is derived from an EMBL/GenBank/DDBJ whole genome shotgun (WGS) entry which is preliminary data.</text>
</comment>
<feature type="transmembrane region" description="Helical" evidence="1">
    <location>
        <begin position="15"/>
        <end position="38"/>
    </location>
</feature>
<protein>
    <submittedName>
        <fullName evidence="2">Uncharacterized protein</fullName>
    </submittedName>
</protein>
<keyword evidence="1" id="KW-0472">Membrane</keyword>
<dbReference type="OrthoDB" id="1523883at2759"/>
<organism evidence="2 3">
    <name type="scientific">Hirsutella rhossiliensis</name>
    <dbReference type="NCBI Taxonomy" id="111463"/>
    <lineage>
        <taxon>Eukaryota</taxon>
        <taxon>Fungi</taxon>
        <taxon>Dikarya</taxon>
        <taxon>Ascomycota</taxon>
        <taxon>Pezizomycotina</taxon>
        <taxon>Sordariomycetes</taxon>
        <taxon>Hypocreomycetidae</taxon>
        <taxon>Hypocreales</taxon>
        <taxon>Ophiocordycipitaceae</taxon>
        <taxon>Hirsutella</taxon>
    </lineage>
</organism>
<accession>A0A9P8SE86</accession>
<keyword evidence="3" id="KW-1185">Reference proteome</keyword>
<sequence>MASRLFFDPLVALRAAPLVSSTCSLLFAWDQHFFLGLLNRPENRPHSRPLLRSYFSSFFRRALPFVVVTIAASTWLGIGNLYARPDALVASSSLRWYAAGSALAAAHLLYVPAIAPSCRALICADGPAAGADDDVNAYLDDWLTVNARRMLTVDLAAWAAFVVAVTRSLPHSRVRE</sequence>
<proteinExistence type="predicted"/>
<dbReference type="EMBL" id="JAIZPD010000012">
    <property type="protein sequence ID" value="KAH0959416.1"/>
    <property type="molecule type" value="Genomic_DNA"/>
</dbReference>
<dbReference type="RefSeq" id="XP_044716929.1">
    <property type="nucleotide sequence ID" value="XM_044867669.1"/>
</dbReference>
<keyword evidence="1" id="KW-0812">Transmembrane</keyword>
<evidence type="ECO:0000256" key="1">
    <source>
        <dbReference type="SAM" id="Phobius"/>
    </source>
</evidence>